<feature type="region of interest" description="Disordered" evidence="1">
    <location>
        <begin position="1"/>
        <end position="22"/>
    </location>
</feature>
<evidence type="ECO:0000313" key="3">
    <source>
        <dbReference type="Proteomes" id="UP000188388"/>
    </source>
</evidence>
<organism evidence="2 3">
    <name type="scientific">Mesorhizobium prunaredense</name>
    <dbReference type="NCBI Taxonomy" id="1631249"/>
    <lineage>
        <taxon>Bacteria</taxon>
        <taxon>Pseudomonadati</taxon>
        <taxon>Pseudomonadota</taxon>
        <taxon>Alphaproteobacteria</taxon>
        <taxon>Hyphomicrobiales</taxon>
        <taxon>Phyllobacteriaceae</taxon>
        <taxon>Mesorhizobium</taxon>
    </lineage>
</organism>
<gene>
    <name evidence="2" type="ORF">BQ8794_60100</name>
</gene>
<evidence type="ECO:0000256" key="1">
    <source>
        <dbReference type="SAM" id="MobiDB-lite"/>
    </source>
</evidence>
<proteinExistence type="predicted"/>
<sequence length="65" mass="6638">MPSHKHATMTGVTAGRGNWGDGSLGPSVFGTSMGSAYQSYTSPVGSNAGVPIVPPYVALLLCRKN</sequence>
<dbReference type="EMBL" id="FTPD01000056">
    <property type="protein sequence ID" value="SIT58791.1"/>
    <property type="molecule type" value="Genomic_DNA"/>
</dbReference>
<dbReference type="STRING" id="1631249.BQ8794_60100"/>
<name>A0A1R3VG05_9HYPH</name>
<reference evidence="3" key="1">
    <citation type="submission" date="2017-01" db="EMBL/GenBank/DDBJ databases">
        <authorList>
            <person name="Brunel B."/>
        </authorList>
    </citation>
    <scope>NUCLEOTIDE SEQUENCE [LARGE SCALE GENOMIC DNA]</scope>
</reference>
<accession>A0A1R3VG05</accession>
<protein>
    <submittedName>
        <fullName evidence="2">Uncharacterized protein</fullName>
    </submittedName>
</protein>
<evidence type="ECO:0000313" key="2">
    <source>
        <dbReference type="EMBL" id="SIT58791.1"/>
    </source>
</evidence>
<dbReference type="AlphaFoldDB" id="A0A1R3VG05"/>
<dbReference type="Proteomes" id="UP000188388">
    <property type="component" value="Unassembled WGS sequence"/>
</dbReference>
<keyword evidence="3" id="KW-1185">Reference proteome</keyword>